<evidence type="ECO:0000313" key="1">
    <source>
        <dbReference type="EMBL" id="GFY59262.1"/>
    </source>
</evidence>
<keyword evidence="2" id="KW-1185">Reference proteome</keyword>
<reference evidence="1" key="1">
    <citation type="submission" date="2020-08" db="EMBL/GenBank/DDBJ databases">
        <title>Multicomponent nature underlies the extraordinary mechanical properties of spider dragline silk.</title>
        <authorList>
            <person name="Kono N."/>
            <person name="Nakamura H."/>
            <person name="Mori M."/>
            <person name="Yoshida Y."/>
            <person name="Ohtoshi R."/>
            <person name="Malay A.D."/>
            <person name="Moran D.A.P."/>
            <person name="Tomita M."/>
            <person name="Numata K."/>
            <person name="Arakawa K."/>
        </authorList>
    </citation>
    <scope>NUCLEOTIDE SEQUENCE</scope>
</reference>
<dbReference type="EMBL" id="BMAV01012545">
    <property type="protein sequence ID" value="GFY59262.1"/>
    <property type="molecule type" value="Genomic_DNA"/>
</dbReference>
<gene>
    <name evidence="1" type="ORF">TNIN_313861</name>
</gene>
<dbReference type="OrthoDB" id="6434527at2759"/>
<evidence type="ECO:0000313" key="2">
    <source>
        <dbReference type="Proteomes" id="UP000886998"/>
    </source>
</evidence>
<accession>A0A8X6XV00</accession>
<name>A0A8X6XV00_9ARAC</name>
<dbReference type="Proteomes" id="UP000886998">
    <property type="component" value="Unassembled WGS sequence"/>
</dbReference>
<proteinExistence type="predicted"/>
<protein>
    <submittedName>
        <fullName evidence="1">Uncharacterized protein</fullName>
    </submittedName>
</protein>
<sequence length="160" mass="17854">MTSDKYAAMLLPLGESCIPKDILRIWLRNPSVSTAEKSYSKSSRVSDIDPLLGADAIGLIYTGKLIKLECSLTAVRHIWISALMGIIERDNETNNDVYYMPHRPVLTPAKTNKIPSVFNATAREGGKPSLNDVHHKGFSLIELIPEILDFVCKHRPTSRH</sequence>
<dbReference type="AlphaFoldDB" id="A0A8X6XV00"/>
<organism evidence="1 2">
    <name type="scientific">Trichonephila inaurata madagascariensis</name>
    <dbReference type="NCBI Taxonomy" id="2747483"/>
    <lineage>
        <taxon>Eukaryota</taxon>
        <taxon>Metazoa</taxon>
        <taxon>Ecdysozoa</taxon>
        <taxon>Arthropoda</taxon>
        <taxon>Chelicerata</taxon>
        <taxon>Arachnida</taxon>
        <taxon>Araneae</taxon>
        <taxon>Araneomorphae</taxon>
        <taxon>Entelegynae</taxon>
        <taxon>Araneoidea</taxon>
        <taxon>Nephilidae</taxon>
        <taxon>Trichonephila</taxon>
        <taxon>Trichonephila inaurata</taxon>
    </lineage>
</organism>
<comment type="caution">
    <text evidence="1">The sequence shown here is derived from an EMBL/GenBank/DDBJ whole genome shotgun (WGS) entry which is preliminary data.</text>
</comment>